<sequence length="267" mass="30051">MSVLLRNNVRVLGNEKADETLVFAHGFGNDQQAWAEVVPAFLDDYRIVLFDYVGANKQTVPYFNPRKYRKLQSFADDILDIIEELSLENITFIGHSVGGMSGILAAIQEPAWFSRLVLLNASPRYVNGDDYYGGFSQEVLNELFTQMESNFYAWASGFAPTIMANPDRPQLASAYAQTLSAMRPDVALSIAKMIFQSDHRTDVERVRHPTLLIQAKDDVAVPMEVCYYLEKHIPNAELSIIDTQGHHPHISDADKVIKAIKPFINLN</sequence>
<dbReference type="EMBL" id="CP053435">
    <property type="protein sequence ID" value="QJW88453.1"/>
    <property type="molecule type" value="Genomic_DNA"/>
</dbReference>
<accession>A0A6M5Y5W3</accession>
<keyword evidence="5" id="KW-1185">Reference proteome</keyword>
<dbReference type="Proteomes" id="UP000502756">
    <property type="component" value="Chromosome"/>
</dbReference>
<dbReference type="SUPFAM" id="SSF53474">
    <property type="entry name" value="alpha/beta-Hydrolases"/>
    <property type="match status" value="1"/>
</dbReference>
<dbReference type="RefSeq" id="WP_171738287.1">
    <property type="nucleotide sequence ID" value="NZ_CP053435.1"/>
</dbReference>
<organism evidence="4 5">
    <name type="scientific">Spirosoma taeanense</name>
    <dbReference type="NCBI Taxonomy" id="2735870"/>
    <lineage>
        <taxon>Bacteria</taxon>
        <taxon>Pseudomonadati</taxon>
        <taxon>Bacteroidota</taxon>
        <taxon>Cytophagia</taxon>
        <taxon>Cytophagales</taxon>
        <taxon>Cytophagaceae</taxon>
        <taxon>Spirosoma</taxon>
    </lineage>
</organism>
<dbReference type="PRINTS" id="PR00111">
    <property type="entry name" value="ABHYDROLASE"/>
</dbReference>
<dbReference type="AlphaFoldDB" id="A0A6M5Y5W3"/>
<proteinExistence type="inferred from homology"/>
<evidence type="ECO:0000259" key="3">
    <source>
        <dbReference type="Pfam" id="PF00561"/>
    </source>
</evidence>
<dbReference type="PANTHER" id="PTHR43039">
    <property type="entry name" value="ESTERASE-RELATED"/>
    <property type="match status" value="1"/>
</dbReference>
<feature type="domain" description="AB hydrolase-1" evidence="3">
    <location>
        <begin position="20"/>
        <end position="252"/>
    </location>
</feature>
<evidence type="ECO:0000313" key="5">
    <source>
        <dbReference type="Proteomes" id="UP000502756"/>
    </source>
</evidence>
<keyword evidence="2 4" id="KW-0378">Hydrolase</keyword>
<dbReference type="KEGG" id="stae:HNV11_03225"/>
<evidence type="ECO:0000313" key="4">
    <source>
        <dbReference type="EMBL" id="QJW88453.1"/>
    </source>
</evidence>
<name>A0A6M5Y5W3_9BACT</name>
<protein>
    <submittedName>
        <fullName evidence="4">Alpha/beta hydrolase</fullName>
    </submittedName>
</protein>
<dbReference type="FunFam" id="3.40.50.1820:FF:000042">
    <property type="entry name" value="probable strigolactone esterase DAD2"/>
    <property type="match status" value="1"/>
</dbReference>
<dbReference type="GO" id="GO:0016787">
    <property type="term" value="F:hydrolase activity"/>
    <property type="evidence" value="ECO:0007669"/>
    <property type="project" value="UniProtKB-KW"/>
</dbReference>
<evidence type="ECO:0000256" key="1">
    <source>
        <dbReference type="ARBA" id="ARBA00008645"/>
    </source>
</evidence>
<reference evidence="4 5" key="1">
    <citation type="submission" date="2020-05" db="EMBL/GenBank/DDBJ databases">
        <title>Genome sequencing of Spirosoma sp. TS118.</title>
        <authorList>
            <person name="Lee J.-H."/>
            <person name="Jeong S."/>
            <person name="Zhao L."/>
            <person name="Jung J.-H."/>
            <person name="Kim M.-K."/>
            <person name="Lim S."/>
        </authorList>
    </citation>
    <scope>NUCLEOTIDE SEQUENCE [LARGE SCALE GENOMIC DNA]</scope>
    <source>
        <strain evidence="4 5">TS118</strain>
    </source>
</reference>
<comment type="similarity">
    <text evidence="1">Belongs to the AB hydrolase superfamily.</text>
</comment>
<evidence type="ECO:0000256" key="2">
    <source>
        <dbReference type="ARBA" id="ARBA00022801"/>
    </source>
</evidence>
<dbReference type="InterPro" id="IPR029058">
    <property type="entry name" value="AB_hydrolase_fold"/>
</dbReference>
<gene>
    <name evidence="4" type="ORF">HNV11_03225</name>
</gene>
<dbReference type="Pfam" id="PF00561">
    <property type="entry name" value="Abhydrolase_1"/>
    <property type="match status" value="1"/>
</dbReference>
<dbReference type="InterPro" id="IPR000073">
    <property type="entry name" value="AB_hydrolase_1"/>
</dbReference>
<dbReference type="Gene3D" id="3.40.50.1820">
    <property type="entry name" value="alpha/beta hydrolase"/>
    <property type="match status" value="1"/>
</dbReference>